<dbReference type="SUPFAM" id="SSF53187">
    <property type="entry name" value="Zn-dependent exopeptidases"/>
    <property type="match status" value="1"/>
</dbReference>
<keyword evidence="2" id="KW-1185">Reference proteome</keyword>
<evidence type="ECO:0000313" key="1">
    <source>
        <dbReference type="EMBL" id="GCD08379.1"/>
    </source>
</evidence>
<proteinExistence type="predicted"/>
<dbReference type="PANTHER" id="PTHR30575:SF0">
    <property type="entry name" value="XAA-ARG DIPEPTIDASE"/>
    <property type="match status" value="1"/>
</dbReference>
<dbReference type="PANTHER" id="PTHR30575">
    <property type="entry name" value="PEPTIDASE M20"/>
    <property type="match status" value="1"/>
</dbReference>
<name>A0A401UFW1_9CLOT</name>
<dbReference type="OrthoDB" id="9781032at2"/>
<reference evidence="1 2" key="1">
    <citation type="submission" date="2018-11" db="EMBL/GenBank/DDBJ databases">
        <title>Genome sequencing and assembly of Clostridium tagluense strain A121.</title>
        <authorList>
            <person name="Murakami T."/>
            <person name="Segawa T."/>
            <person name="Shcherbakova V.A."/>
            <person name="Mori H."/>
            <person name="Yoshimura Y."/>
        </authorList>
    </citation>
    <scope>NUCLEOTIDE SEQUENCE [LARGE SCALE GENOMIC DNA]</scope>
    <source>
        <strain evidence="1 2">A121</strain>
    </source>
</reference>
<dbReference type="GO" id="GO:0071713">
    <property type="term" value="F:para-aminobenzoyl-glutamate hydrolase activity"/>
    <property type="evidence" value="ECO:0007669"/>
    <property type="project" value="TreeGrafter"/>
</dbReference>
<dbReference type="Proteomes" id="UP000287872">
    <property type="component" value="Unassembled WGS sequence"/>
</dbReference>
<protein>
    <submittedName>
        <fullName evidence="1">Amidohydrolase</fullName>
    </submittedName>
</protein>
<dbReference type="EMBL" id="BHYK01000001">
    <property type="protein sequence ID" value="GCD08379.1"/>
    <property type="molecule type" value="Genomic_DNA"/>
</dbReference>
<accession>A0A401UFW1</accession>
<dbReference type="InterPro" id="IPR052030">
    <property type="entry name" value="Peptidase_M20/M20A_hydrolases"/>
</dbReference>
<dbReference type="GO" id="GO:0005737">
    <property type="term" value="C:cytoplasm"/>
    <property type="evidence" value="ECO:0007669"/>
    <property type="project" value="TreeGrafter"/>
</dbReference>
<sequence length="380" mass="41628">MRQKIISYLSTIKEDIYNLSKYLYDNPETSYKEYKGCSYIINMLKNHDFEIQENYCNIPTSFYAKYGSGHPKICYICKYASTENAGHIFGNNVNASISTAAALGLSKVISKIGGTVILLGCPGGYSNGAELILTKEKCLDDIDIIFAPHCDISNAESGTSMATIPIKIVYNQDINTNNKEIGKFSSLDAYLYIFNTFSQLLKLNNSCYIDAVSISNASSCANSHSQSGAKLYLTATKITEAKVLEKTMGDFVKSLSGIMNITPEISLFELPSEELLTNKSLSRIFTHNLKECGIINIDPCKNATYGLGIGAISHVTPCIYPSIAITNKSLISCPSTAFALETQTDFCKSNIIRAAEALAITGLDIIEKQDLLKEIIVELK</sequence>
<dbReference type="Gene3D" id="3.40.630.10">
    <property type="entry name" value="Zn peptidases"/>
    <property type="match status" value="1"/>
</dbReference>
<dbReference type="GO" id="GO:0016805">
    <property type="term" value="F:dipeptidase activity"/>
    <property type="evidence" value="ECO:0007669"/>
    <property type="project" value="TreeGrafter"/>
</dbReference>
<dbReference type="GO" id="GO:0046657">
    <property type="term" value="P:folic acid catabolic process"/>
    <property type="evidence" value="ECO:0007669"/>
    <property type="project" value="TreeGrafter"/>
</dbReference>
<comment type="caution">
    <text evidence="1">The sequence shown here is derived from an EMBL/GenBank/DDBJ whole genome shotgun (WGS) entry which is preliminary data.</text>
</comment>
<dbReference type="RefSeq" id="WP_124996798.1">
    <property type="nucleotide sequence ID" value="NZ_BHYK01000001.1"/>
</dbReference>
<dbReference type="AlphaFoldDB" id="A0A401UFW1"/>
<evidence type="ECO:0000313" key="2">
    <source>
        <dbReference type="Proteomes" id="UP000287872"/>
    </source>
</evidence>
<keyword evidence="1" id="KW-0378">Hydrolase</keyword>
<organism evidence="1 2">
    <name type="scientific">Clostridium tagluense</name>
    <dbReference type="NCBI Taxonomy" id="360422"/>
    <lineage>
        <taxon>Bacteria</taxon>
        <taxon>Bacillati</taxon>
        <taxon>Bacillota</taxon>
        <taxon>Clostridia</taxon>
        <taxon>Eubacteriales</taxon>
        <taxon>Clostridiaceae</taxon>
        <taxon>Clostridium</taxon>
    </lineage>
</organism>
<gene>
    <name evidence="1" type="ORF">Ctaglu_00020</name>
</gene>
<dbReference type="Gene3D" id="3.30.70.360">
    <property type="match status" value="1"/>
</dbReference>